<dbReference type="Proteomes" id="UP001457282">
    <property type="component" value="Unassembled WGS sequence"/>
</dbReference>
<reference evidence="1 2" key="1">
    <citation type="journal article" date="2023" name="G3 (Bethesda)">
        <title>A chromosome-length genome assembly and annotation of blackberry (Rubus argutus, cv. 'Hillquist').</title>
        <authorList>
            <person name="Bruna T."/>
            <person name="Aryal R."/>
            <person name="Dudchenko O."/>
            <person name="Sargent D.J."/>
            <person name="Mead D."/>
            <person name="Buti M."/>
            <person name="Cavallini A."/>
            <person name="Hytonen T."/>
            <person name="Andres J."/>
            <person name="Pham M."/>
            <person name="Weisz D."/>
            <person name="Mascagni F."/>
            <person name="Usai G."/>
            <person name="Natali L."/>
            <person name="Bassil N."/>
            <person name="Fernandez G.E."/>
            <person name="Lomsadze A."/>
            <person name="Armour M."/>
            <person name="Olukolu B."/>
            <person name="Poorten T."/>
            <person name="Britton C."/>
            <person name="Davik J."/>
            <person name="Ashrafi H."/>
            <person name="Aiden E.L."/>
            <person name="Borodovsky M."/>
            <person name="Worthington M."/>
        </authorList>
    </citation>
    <scope>NUCLEOTIDE SEQUENCE [LARGE SCALE GENOMIC DNA]</scope>
    <source>
        <strain evidence="1">PI 553951</strain>
    </source>
</reference>
<comment type="caution">
    <text evidence="1">The sequence shown here is derived from an EMBL/GenBank/DDBJ whole genome shotgun (WGS) entry which is preliminary data.</text>
</comment>
<proteinExistence type="predicted"/>
<sequence length="154" mass="16930">MMSTGMARWWETKDASVGAVEAFGRYRVPKSVVAAAKEVWFPAILAGEGCGLVGTGVVLRTDLLTSITDISRSFDVLPDPIVHSSTSFTDTRDLKLCNHLSFKSEMVATRTSLVSREIGGEERKKKFGVDLLPDVEVRHREGDVVSPMYKQLPS</sequence>
<evidence type="ECO:0000313" key="2">
    <source>
        <dbReference type="Proteomes" id="UP001457282"/>
    </source>
</evidence>
<accession>A0AAW1Y5M9</accession>
<keyword evidence="2" id="KW-1185">Reference proteome</keyword>
<protein>
    <submittedName>
        <fullName evidence="1">Uncharacterized protein</fullName>
    </submittedName>
</protein>
<organism evidence="1 2">
    <name type="scientific">Rubus argutus</name>
    <name type="common">Southern blackberry</name>
    <dbReference type="NCBI Taxonomy" id="59490"/>
    <lineage>
        <taxon>Eukaryota</taxon>
        <taxon>Viridiplantae</taxon>
        <taxon>Streptophyta</taxon>
        <taxon>Embryophyta</taxon>
        <taxon>Tracheophyta</taxon>
        <taxon>Spermatophyta</taxon>
        <taxon>Magnoliopsida</taxon>
        <taxon>eudicotyledons</taxon>
        <taxon>Gunneridae</taxon>
        <taxon>Pentapetalae</taxon>
        <taxon>rosids</taxon>
        <taxon>fabids</taxon>
        <taxon>Rosales</taxon>
        <taxon>Rosaceae</taxon>
        <taxon>Rosoideae</taxon>
        <taxon>Rosoideae incertae sedis</taxon>
        <taxon>Rubus</taxon>
    </lineage>
</organism>
<dbReference type="EMBL" id="JBEDUW010000002">
    <property type="protein sequence ID" value="KAK9944274.1"/>
    <property type="molecule type" value="Genomic_DNA"/>
</dbReference>
<dbReference type="AlphaFoldDB" id="A0AAW1Y5M9"/>
<name>A0AAW1Y5M9_RUBAR</name>
<gene>
    <name evidence="1" type="ORF">M0R45_009848</name>
</gene>
<evidence type="ECO:0000313" key="1">
    <source>
        <dbReference type="EMBL" id="KAK9944274.1"/>
    </source>
</evidence>